<evidence type="ECO:0000256" key="1">
    <source>
        <dbReference type="ARBA" id="ARBA00004138"/>
    </source>
</evidence>
<evidence type="ECO:0000259" key="6">
    <source>
        <dbReference type="Pfam" id="PF11527"/>
    </source>
</evidence>
<dbReference type="Proteomes" id="UP001642484">
    <property type="component" value="Unassembled WGS sequence"/>
</dbReference>
<organism evidence="7 8">
    <name type="scientific">Durusdinium trenchii</name>
    <dbReference type="NCBI Taxonomy" id="1381693"/>
    <lineage>
        <taxon>Eukaryota</taxon>
        <taxon>Sar</taxon>
        <taxon>Alveolata</taxon>
        <taxon>Dinophyceae</taxon>
        <taxon>Suessiales</taxon>
        <taxon>Symbiodiniaceae</taxon>
        <taxon>Durusdinium</taxon>
    </lineage>
</organism>
<comment type="subcellular location">
    <subcellularLocation>
        <location evidence="1">Cell projection</location>
        <location evidence="1">Cilium</location>
    </subcellularLocation>
    <subcellularLocation>
        <location evidence="2">Cytoplasm</location>
    </subcellularLocation>
</comment>
<sequence length="234" mass="26526">MTSFEQLDAEMQRLKEISGGGSSLEPARVPRRGLPGLRPARCLEIFARRESAEGVEDYEDLKQFAAERASAFQSACPDGSQPLIWTQYHNEYREMFECHLQNVLQSLNMTEDSFHELCGYIQDLIEIVENLGDDSENLYGYIKAITSSEDYDAFLQLMFTEVQRQHLVPMEGQVQEIDVVVPEGMGPGQLSPQISLLLPVDYLGRRYELYIPVGRAQTGVPRTSNRSWCLVVLV</sequence>
<name>A0ABP0M1A7_9DINO</name>
<dbReference type="InterPro" id="IPR042541">
    <property type="entry name" value="BART_sf"/>
</dbReference>
<protein>
    <recommendedName>
        <fullName evidence="6">BART domain-containing protein</fullName>
    </recommendedName>
</protein>
<keyword evidence="5" id="KW-0966">Cell projection</keyword>
<comment type="caution">
    <text evidence="7">The sequence shown here is derived from an EMBL/GenBank/DDBJ whole genome shotgun (WGS) entry which is preliminary data.</text>
</comment>
<dbReference type="Pfam" id="PF11527">
    <property type="entry name" value="ARL2_Bind_BART"/>
    <property type="match status" value="1"/>
</dbReference>
<dbReference type="Gene3D" id="1.20.1520.10">
    <property type="entry name" value="ADP-ribosylation factor-like 2-binding protein, domain"/>
    <property type="match status" value="1"/>
</dbReference>
<feature type="domain" description="BART" evidence="6">
    <location>
        <begin position="61"/>
        <end position="163"/>
    </location>
</feature>
<evidence type="ECO:0000313" key="7">
    <source>
        <dbReference type="EMBL" id="CAK9044524.1"/>
    </source>
</evidence>
<gene>
    <name evidence="7" type="ORF">CCMP2556_LOCUS23417</name>
</gene>
<keyword evidence="4" id="KW-0969">Cilium</keyword>
<dbReference type="EMBL" id="CAXAMN010014891">
    <property type="protein sequence ID" value="CAK9044524.1"/>
    <property type="molecule type" value="Genomic_DNA"/>
</dbReference>
<evidence type="ECO:0000256" key="2">
    <source>
        <dbReference type="ARBA" id="ARBA00004496"/>
    </source>
</evidence>
<evidence type="ECO:0000256" key="4">
    <source>
        <dbReference type="ARBA" id="ARBA00023069"/>
    </source>
</evidence>
<evidence type="ECO:0000313" key="8">
    <source>
        <dbReference type="Proteomes" id="UP001642484"/>
    </source>
</evidence>
<keyword evidence="3" id="KW-0963">Cytoplasm</keyword>
<evidence type="ECO:0000256" key="3">
    <source>
        <dbReference type="ARBA" id="ARBA00022490"/>
    </source>
</evidence>
<accession>A0ABP0M1A7</accession>
<dbReference type="InterPro" id="IPR023379">
    <property type="entry name" value="BART_dom"/>
</dbReference>
<keyword evidence="8" id="KW-1185">Reference proteome</keyword>
<proteinExistence type="predicted"/>
<evidence type="ECO:0000256" key="5">
    <source>
        <dbReference type="ARBA" id="ARBA00023273"/>
    </source>
</evidence>
<reference evidence="7 8" key="1">
    <citation type="submission" date="2024-02" db="EMBL/GenBank/DDBJ databases">
        <authorList>
            <person name="Chen Y."/>
            <person name="Shah S."/>
            <person name="Dougan E. K."/>
            <person name="Thang M."/>
            <person name="Chan C."/>
        </authorList>
    </citation>
    <scope>NUCLEOTIDE SEQUENCE [LARGE SCALE GENOMIC DNA]</scope>
</reference>